<dbReference type="OrthoDB" id="9815444at2"/>
<evidence type="ECO:0000313" key="3">
    <source>
        <dbReference type="EMBL" id="RFF29686.1"/>
    </source>
</evidence>
<dbReference type="InterPro" id="IPR006059">
    <property type="entry name" value="SBP"/>
</dbReference>
<feature type="chain" id="PRO_5017815303" evidence="2">
    <location>
        <begin position="22"/>
        <end position="362"/>
    </location>
</feature>
<sequence>MPRLEPVLILVSALFFGSAMADGKDPLVVATWGGAYEAVQREVLFAPFTERTGIPVETVAYNGGTAILDRDPPPDLVDMAMSESLAACAADRLQSIDDLALPPGSDGTPAKRDFIGGARHRCALTHTVYATVIAYDARAFSGQRPNRVADLFDTESFPGKRALRKTPADNMEWALLASGVPRQELYDLLSTPRGLELAFRRLGAIRDSIIWWEAGDEPVRLLKSGRAVMASGYNGRFFNARLDPESSIEIIWDGQIQEYQTWVVPAGAGRPEAARAFIRFATRTGPLTELAERLAYGPARHSAEAQVRRHPEAGIDMRPHIPTHAYNSANAIAKDIDWYSHTIDRIRERFDDWLQRSRDDAQ</sequence>
<evidence type="ECO:0000313" key="4">
    <source>
        <dbReference type="Proteomes" id="UP000260351"/>
    </source>
</evidence>
<keyword evidence="1 2" id="KW-0732">Signal</keyword>
<dbReference type="PANTHER" id="PTHR30222">
    <property type="entry name" value="SPERMIDINE/PUTRESCINE-BINDING PERIPLASMIC PROTEIN"/>
    <property type="match status" value="1"/>
</dbReference>
<dbReference type="EMBL" id="QUZK01000042">
    <property type="protein sequence ID" value="RFF29686.1"/>
    <property type="molecule type" value="Genomic_DNA"/>
</dbReference>
<dbReference type="Pfam" id="PF13416">
    <property type="entry name" value="SBP_bac_8"/>
    <property type="match status" value="1"/>
</dbReference>
<feature type="signal peptide" evidence="2">
    <location>
        <begin position="1"/>
        <end position="21"/>
    </location>
</feature>
<dbReference type="PANTHER" id="PTHR30222:SF2">
    <property type="entry name" value="ABC TRANSPORTER SUBSTRATE-BINDING PROTEIN"/>
    <property type="match status" value="1"/>
</dbReference>
<organism evidence="3 4">
    <name type="scientific">Wenzhouxiangella sediminis</name>
    <dbReference type="NCBI Taxonomy" id="1792836"/>
    <lineage>
        <taxon>Bacteria</taxon>
        <taxon>Pseudomonadati</taxon>
        <taxon>Pseudomonadota</taxon>
        <taxon>Gammaproteobacteria</taxon>
        <taxon>Chromatiales</taxon>
        <taxon>Wenzhouxiangellaceae</taxon>
        <taxon>Wenzhouxiangella</taxon>
    </lineage>
</organism>
<dbReference type="Proteomes" id="UP000260351">
    <property type="component" value="Unassembled WGS sequence"/>
</dbReference>
<evidence type="ECO:0000256" key="2">
    <source>
        <dbReference type="SAM" id="SignalP"/>
    </source>
</evidence>
<dbReference type="Gene3D" id="3.40.190.10">
    <property type="entry name" value="Periplasmic binding protein-like II"/>
    <property type="match status" value="2"/>
</dbReference>
<comment type="caution">
    <text evidence="3">The sequence shown here is derived from an EMBL/GenBank/DDBJ whole genome shotgun (WGS) entry which is preliminary data.</text>
</comment>
<dbReference type="RefSeq" id="WP_116651270.1">
    <property type="nucleotide sequence ID" value="NZ_QUZK01000042.1"/>
</dbReference>
<reference evidence="3 4" key="1">
    <citation type="submission" date="2018-08" db="EMBL/GenBank/DDBJ databases">
        <title>Wenzhouxiangella salilacus sp. nov., a novel bacterium isolated from a saline lake in Xinjiang Province, China.</title>
        <authorList>
            <person name="Han S."/>
        </authorList>
    </citation>
    <scope>NUCLEOTIDE SEQUENCE [LARGE SCALE GENOMIC DNA]</scope>
    <source>
        <strain evidence="3 4">XDB06</strain>
    </source>
</reference>
<gene>
    <name evidence="3" type="ORF">DZC52_11385</name>
</gene>
<name>A0A3E1K6N0_9GAMM</name>
<accession>A0A3E1K6N0</accession>
<keyword evidence="4" id="KW-1185">Reference proteome</keyword>
<dbReference type="SUPFAM" id="SSF53850">
    <property type="entry name" value="Periplasmic binding protein-like II"/>
    <property type="match status" value="1"/>
</dbReference>
<proteinExistence type="predicted"/>
<dbReference type="AlphaFoldDB" id="A0A3E1K6N0"/>
<evidence type="ECO:0000256" key="1">
    <source>
        <dbReference type="ARBA" id="ARBA00022729"/>
    </source>
</evidence>
<protein>
    <submittedName>
        <fullName evidence="3">Extracellular solute-binding protein</fullName>
    </submittedName>
</protein>